<feature type="transmembrane region" description="Helical" evidence="2">
    <location>
        <begin position="641"/>
        <end position="667"/>
    </location>
</feature>
<feature type="transmembrane region" description="Helical" evidence="2">
    <location>
        <begin position="494"/>
        <end position="515"/>
    </location>
</feature>
<dbReference type="OrthoDB" id="118951at2759"/>
<organism evidence="5 6">
    <name type="scientific">Brenthis ino</name>
    <name type="common">lesser marbled fritillary</name>
    <dbReference type="NCBI Taxonomy" id="405034"/>
    <lineage>
        <taxon>Eukaryota</taxon>
        <taxon>Metazoa</taxon>
        <taxon>Ecdysozoa</taxon>
        <taxon>Arthropoda</taxon>
        <taxon>Hexapoda</taxon>
        <taxon>Insecta</taxon>
        <taxon>Pterygota</taxon>
        <taxon>Neoptera</taxon>
        <taxon>Endopterygota</taxon>
        <taxon>Lepidoptera</taxon>
        <taxon>Glossata</taxon>
        <taxon>Ditrysia</taxon>
        <taxon>Papilionoidea</taxon>
        <taxon>Nymphalidae</taxon>
        <taxon>Heliconiinae</taxon>
        <taxon>Argynnini</taxon>
        <taxon>Brenthis</taxon>
    </lineage>
</organism>
<feature type="compositionally biased region" description="Basic and acidic residues" evidence="1">
    <location>
        <begin position="680"/>
        <end position="698"/>
    </location>
</feature>
<feature type="transmembrane region" description="Helical" evidence="2">
    <location>
        <begin position="423"/>
        <end position="443"/>
    </location>
</feature>
<evidence type="ECO:0000256" key="1">
    <source>
        <dbReference type="SAM" id="MobiDB-lite"/>
    </source>
</evidence>
<evidence type="ECO:0000256" key="2">
    <source>
        <dbReference type="SAM" id="Phobius"/>
    </source>
</evidence>
<dbReference type="Proteomes" id="UP000838878">
    <property type="component" value="Chromosome 1"/>
</dbReference>
<protein>
    <recommendedName>
        <fullName evidence="4">Nose resistant-to-fluoxetine protein N-terminal domain-containing protein</fullName>
    </recommendedName>
</protein>
<dbReference type="PANTHER" id="PTHR11161">
    <property type="entry name" value="O-ACYLTRANSFERASE"/>
    <property type="match status" value="1"/>
</dbReference>
<evidence type="ECO:0000259" key="4">
    <source>
        <dbReference type="SMART" id="SM00703"/>
    </source>
</evidence>
<feature type="transmembrane region" description="Helical" evidence="2">
    <location>
        <begin position="208"/>
        <end position="232"/>
    </location>
</feature>
<dbReference type="InterPro" id="IPR006621">
    <property type="entry name" value="Nose-resist-to-fluoxetine_N"/>
</dbReference>
<dbReference type="SMART" id="SM00703">
    <property type="entry name" value="NRF"/>
    <property type="match status" value="1"/>
</dbReference>
<feature type="signal peptide" evidence="3">
    <location>
        <begin position="1"/>
        <end position="19"/>
    </location>
</feature>
<name>A0A8J9U7G1_9NEOP</name>
<evidence type="ECO:0000313" key="6">
    <source>
        <dbReference type="Proteomes" id="UP000838878"/>
    </source>
</evidence>
<feature type="transmembrane region" description="Helical" evidence="2">
    <location>
        <begin position="316"/>
        <end position="340"/>
    </location>
</feature>
<feature type="transmembrane region" description="Helical" evidence="2">
    <location>
        <begin position="609"/>
        <end position="629"/>
    </location>
</feature>
<accession>A0A8J9U7G1</accession>
<dbReference type="InterPro" id="IPR002656">
    <property type="entry name" value="Acyl_transf_3_dom"/>
</dbReference>
<keyword evidence="3" id="KW-0732">Signal</keyword>
<keyword evidence="2" id="KW-1133">Transmembrane helix</keyword>
<feature type="region of interest" description="Disordered" evidence="1">
    <location>
        <begin position="799"/>
        <end position="879"/>
    </location>
</feature>
<feature type="transmembrane region" description="Helical" evidence="2">
    <location>
        <begin position="450"/>
        <end position="471"/>
    </location>
</feature>
<keyword evidence="6" id="KW-1185">Reference proteome</keyword>
<evidence type="ECO:0000313" key="5">
    <source>
        <dbReference type="EMBL" id="CAH0714604.1"/>
    </source>
</evidence>
<dbReference type="InterPro" id="IPR052728">
    <property type="entry name" value="O2_lipid_transport_reg"/>
</dbReference>
<dbReference type="EMBL" id="OV170221">
    <property type="protein sequence ID" value="CAH0714604.1"/>
    <property type="molecule type" value="Genomic_DNA"/>
</dbReference>
<evidence type="ECO:0000256" key="3">
    <source>
        <dbReference type="SAM" id="SignalP"/>
    </source>
</evidence>
<keyword evidence="2" id="KW-0812">Transmembrane</keyword>
<keyword evidence="2" id="KW-0472">Membrane</keyword>
<dbReference type="AlphaFoldDB" id="A0A8J9U7G1"/>
<feature type="transmembrane region" description="Helical" evidence="2">
    <location>
        <begin position="360"/>
        <end position="378"/>
    </location>
</feature>
<feature type="compositionally biased region" description="Basic and acidic residues" evidence="1">
    <location>
        <begin position="851"/>
        <end position="870"/>
    </location>
</feature>
<feature type="transmembrane region" description="Helical" evidence="2">
    <location>
        <begin position="571"/>
        <end position="589"/>
    </location>
</feature>
<gene>
    <name evidence="5" type="ORF">BINO364_LOCUS1633</name>
</gene>
<dbReference type="Pfam" id="PF20146">
    <property type="entry name" value="NRF"/>
    <property type="match status" value="1"/>
</dbReference>
<feature type="region of interest" description="Disordered" evidence="1">
    <location>
        <begin position="676"/>
        <end position="698"/>
    </location>
</feature>
<feature type="non-terminal residue" evidence="5">
    <location>
        <position position="879"/>
    </location>
</feature>
<feature type="chain" id="PRO_5035452687" description="Nose resistant-to-fluoxetine protein N-terminal domain-containing protein" evidence="3">
    <location>
        <begin position="20"/>
        <end position="879"/>
    </location>
</feature>
<proteinExistence type="predicted"/>
<dbReference type="GO" id="GO:0016747">
    <property type="term" value="F:acyltransferase activity, transferring groups other than amino-acyl groups"/>
    <property type="evidence" value="ECO:0007669"/>
    <property type="project" value="InterPro"/>
</dbReference>
<feature type="transmembrane region" description="Helical" evidence="2">
    <location>
        <begin position="527"/>
        <end position="551"/>
    </location>
</feature>
<dbReference type="Pfam" id="PF01757">
    <property type="entry name" value="Acyl_transf_3"/>
    <property type="match status" value="1"/>
</dbReference>
<feature type="domain" description="Nose resistant-to-fluoxetine protein N-terminal" evidence="4">
    <location>
        <begin position="41"/>
        <end position="202"/>
    </location>
</feature>
<sequence>MNLQHSLLVFGVVIVCASAQLNRDLPNRIFDYDLYNRVINNTECEKQVSYMKESNAFLLGRFLDSGVKLPRGVFMLSITDLGNYHQCLAIDDIIDDMQFQGKYCYISVPFNQSFHIPFLDQRITDLGDRKIVRFHNNIISEVQSFATPIDPDSLNPSNPLLYASFNLAVCMPKACSTQEWMRNVLFNLTAIGFRFDENFCRLPDDKPWVAADYVAIGVFSALGLISLISTLYDVNHTVIQKKDPKKAKVLLRTFSVYTNTRRLLTFSSNSNSLDCLDGIRVISMMWVVIGHTFSMYNFHANLSEGIKWLTSGDAVWISTGLFTVDSFFLMAGILLVYTSVGKLTGVQLLKRLHVFYFNRLLRMFPLLAALVLLEASAFHKVADGPYWENMGRNVERCRKYWWTTLLHIQNYYNPDDVCIQHSWYIAIDIQLHIVSPIILFWVLGKSRTKAWTALISGLLAILVASSVWNFLKELPSTNMTIQRLDEQAYYMNNYYMNALCRGAPFFVGMIVGYILNIYKGRNIKLNVVFVLISWVIALGAIASAFYTSYVIMQLDWDNQIGDSLFNSYMRTVWSIGLSWIIFACVKGYGGPINWLLSLNVWKVPARISFAMYLYHYPICFVIAGMQLAPTHFSMGARIYDFLAVFTLAFMVSFLVTVVIDAPFSVLIKMLMEGGQRRPRRTEENGRSKPGPKEKSVTDLERTIITTLDKSTPPVNENFHYPEKSGPPLTFLEKNGPSLQKQESNLDKIEPISPSNGHLEKNVILDNSHYPGKSGPPLTFLEKNGPFLQRQESNLDKIEPISPSNGELEKNNILDNSQYPEKSDPPLTFLEKNGPKMESNLDKIAPISPNDSHFEKKGNLDTGFEKEKADEPPNYETSRI</sequence>
<reference evidence="5" key="1">
    <citation type="submission" date="2021-12" db="EMBL/GenBank/DDBJ databases">
        <authorList>
            <person name="Martin H S."/>
        </authorList>
    </citation>
    <scope>NUCLEOTIDE SEQUENCE</scope>
</reference>
<feature type="transmembrane region" description="Helical" evidence="2">
    <location>
        <begin position="278"/>
        <end position="296"/>
    </location>
</feature>
<dbReference type="PANTHER" id="PTHR11161:SF0">
    <property type="entry name" value="O-ACYLTRANSFERASE LIKE PROTEIN"/>
    <property type="match status" value="1"/>
</dbReference>